<dbReference type="EMBL" id="CP092332">
    <property type="protein sequence ID" value="WGK94083.1"/>
    <property type="molecule type" value="Genomic_DNA"/>
</dbReference>
<feature type="domain" description="HYR-like" evidence="2">
    <location>
        <begin position="760"/>
        <end position="831"/>
    </location>
</feature>
<gene>
    <name evidence="3" type="ORF">MG292_08335</name>
</gene>
<keyword evidence="4" id="KW-1185">Reference proteome</keyword>
<keyword evidence="1" id="KW-0732">Signal</keyword>
<sequence>MKPTCTHLVRLFVFFLFLSSLDLYAQIGSGIAPVNSPSSGFNIDGTLIANSSNGDWLDGTGTGGFVLANSGTPINTKTTYHLYDEYNSLTDNIFGGGDKVSDNPNNMTWVAGTANNKTDMNNALIHFTTDINGNVWFVFAADRLSNSGNAYIDFEFLQDEITKTTTGFATTASNSTGGRTEGDFLLTVYFESGIAKFDIQRWSLVSGVWQYKTYYSSLPVNSVYAAGNTTSIPVLFSAFGTNTYPQNTFIESAVNLTKVLGTIDPCANLKIKTIFVKSKTSTSPSSSIKDFFDPLAVSNLTLGSADAGDDDTVCFGGSYQLKGKAVPSPNYSVVSTTWSVINGSATIANPSQLNSYVTITEGSATLRLTVETHPTNGIGTHCIVYDDVIISSVPSPNCSITGAEGPICPSTTNSYSAPSGTTYLWSISGNATISGSTTSQTVNVVSGQNCNQSYTLSLETTNASSCTITCSKTISVIDTTAPVVTTSGELDHTIECSNTSAIDAALTEVPTATDNCSTTPTLHLVSDVTTADSNCANAYSRVRTWNFTDACGNTSSNFVQTISVIDTTAPVLVTTSNALNHTIECSNTSAIDAALTEVPTATDNCSTTPTLHLVSDVTIADSNCANAYSRVRTWNFTDACGNTSSNFIQTISVIDTTAPVLVTTSGELDHTIECSNTSAIDAALTEVPTATDNCSTTPTLHLVSDVTIADSNCANAYSRVRTWNFTDACGNTSSNFIQTISVIDTTAPVLVTTSGELDHTIECSNTSAIDAALTEVPTATDNCSTTPTLHLVSDVTTADSNCANAYSRVRTWNFTDACGNTSSNFIQTISVIDTIAPIVTTTSGELDHTIECSNTSAIDAALTEVPTATDNCSTTPTLHLVSDVTIADSNCANAYSRVRTWNFTDACGNTSSNFVQTISVTDTTAPIVTTTSGELDHTIECSNTSAIDAALTEVPTATDNCSTTPTLHLVSDVTTADSNCANAYSRVRTWNFTDACGNTSSNFIQTISVIDTTAPTWTTLAGSLDSTIECSDAQALANAQKLFPVATDNCDADLSNIVKVTGTFVASATCANAGTYTNTWTVTDDCGNVSETFTQVINVIDNTAPTWATAVSSLNTTVECSDTQALADAQNLFPIATDNCDADLSNIVKVSGTFVAFATCANAGTYTNTWTVTDDCGNVSEVFTQTITIQDTTVPDIATKATDIIVECDGQGNQNAIANWLANNGGAIAFDNCSEVIWTNNFNSIANDCSTAVTVVFTATDACGNSAFTSATFSVQDNTPPVVPVAPATITVGCASYIPAMIPLTARDNCSGNITVEGTNSIELGDCENTYTINRTWTFTDACNNISSTSQIIHVIDTTPPTIVPLPELSTIACPNTPVFTQAIARDECGSNVNLTFKDVKTEGSCAGSYSITRNWTATDMCGNSTTASQTINVEDKVAPVIASLPEPTTITCPNSPVFAFATATDECGSDFNLTFKDVKTEGSCASSYSITRTWTATDTCGNSSTASQTINVEDKTGPITTTEFNSNVSSNCNAIPVKPELVFVDGCSAINSTIFTETISNQTTDSYIINRKWSVSDTCGNNSEFVQTVNVTITNSLITLTGSVCNDGETTSIDLASLLPIGTPTNGTWTDVSNSGKLAGTIFNAATLAVGDYIFEYTINDTNCPRSIRITVTVTTDCGGIVLPCGTIMVHNAFSPNGDGINEKFVIDNINDTNCYPDNTVEIYNRWGVLVYSTKGYNNTTNAFDGISDGRSTVSQSSGLPAGTYFYILTYTSFDNNNVIQNNKKVGYLFLTK</sequence>
<evidence type="ECO:0000259" key="2">
    <source>
        <dbReference type="Pfam" id="PF23237"/>
    </source>
</evidence>
<evidence type="ECO:0000313" key="4">
    <source>
        <dbReference type="Proteomes" id="UP001232117"/>
    </source>
</evidence>
<evidence type="ECO:0000313" key="3">
    <source>
        <dbReference type="EMBL" id="WGK94083.1"/>
    </source>
</evidence>
<accession>A0ABY8N4K6</accession>
<feature type="domain" description="HYR-like" evidence="2">
    <location>
        <begin position="1446"/>
        <end position="1513"/>
    </location>
</feature>
<dbReference type="InterPro" id="IPR013783">
    <property type="entry name" value="Ig-like_fold"/>
</dbReference>
<feature type="chain" id="PRO_5046762564" evidence="1">
    <location>
        <begin position="26"/>
        <end position="1794"/>
    </location>
</feature>
<organism evidence="3 4">
    <name type="scientific">Flavobacterium keumense</name>
    <dbReference type="NCBI Taxonomy" id="1306518"/>
    <lineage>
        <taxon>Bacteria</taxon>
        <taxon>Pseudomonadati</taxon>
        <taxon>Bacteroidota</taxon>
        <taxon>Flavobacteriia</taxon>
        <taxon>Flavobacteriales</taxon>
        <taxon>Flavobacteriaceae</taxon>
        <taxon>Flavobacterium</taxon>
    </lineage>
</organism>
<name>A0ABY8N4K6_9FLAO</name>
<feature type="domain" description="HYR-like" evidence="2">
    <location>
        <begin position="937"/>
        <end position="1009"/>
    </location>
</feature>
<proteinExistence type="predicted"/>
<feature type="domain" description="HYR-like" evidence="2">
    <location>
        <begin position="1286"/>
        <end position="1355"/>
    </location>
</feature>
<dbReference type="RefSeq" id="WP_264533190.1">
    <property type="nucleotide sequence ID" value="NZ_CP092332.1"/>
</dbReference>
<dbReference type="Gene3D" id="2.60.40.10">
    <property type="entry name" value="Immunoglobulins"/>
    <property type="match status" value="4"/>
</dbReference>
<feature type="domain" description="HYR-like" evidence="2">
    <location>
        <begin position="848"/>
        <end position="920"/>
    </location>
</feature>
<feature type="signal peptide" evidence="1">
    <location>
        <begin position="1"/>
        <end position="25"/>
    </location>
</feature>
<feature type="domain" description="HYR-like" evidence="2">
    <location>
        <begin position="671"/>
        <end position="742"/>
    </location>
</feature>
<feature type="domain" description="HYR-like" evidence="2">
    <location>
        <begin position="1363"/>
        <end position="1434"/>
    </location>
</feature>
<protein>
    <submittedName>
        <fullName evidence="3">Gliding motility-associated C-terminal domain-containing protein</fullName>
    </submittedName>
</protein>
<feature type="domain" description="HYR-like" evidence="2">
    <location>
        <begin position="580"/>
        <end position="653"/>
    </location>
</feature>
<dbReference type="Pfam" id="PF23237">
    <property type="entry name" value="HYR_4C"/>
    <property type="match status" value="9"/>
</dbReference>
<dbReference type="Proteomes" id="UP001232117">
    <property type="component" value="Chromosome"/>
</dbReference>
<reference evidence="3 4" key="1">
    <citation type="submission" date="2023-06" db="EMBL/GenBank/DDBJ databases">
        <title>Complete Genome Sequence of Flavobacterium keumense K3R-10.</title>
        <authorList>
            <person name="Jeong H."/>
            <person name="Jhang S.Y."/>
            <person name="Kim J.N."/>
        </authorList>
    </citation>
    <scope>NUCLEOTIDE SEQUENCE [LARGE SCALE GENOMIC DNA]</scope>
    <source>
        <strain evidence="3 4">K3R-10</strain>
    </source>
</reference>
<dbReference type="InterPro" id="IPR057078">
    <property type="entry name" value="HYR-4C"/>
</dbReference>
<dbReference type="Pfam" id="PF13585">
    <property type="entry name" value="CHU_C"/>
    <property type="match status" value="1"/>
</dbReference>
<evidence type="ECO:0000256" key="1">
    <source>
        <dbReference type="SAM" id="SignalP"/>
    </source>
</evidence>
<feature type="domain" description="HYR-like" evidence="2">
    <location>
        <begin position="492"/>
        <end position="564"/>
    </location>
</feature>